<evidence type="ECO:0000256" key="1">
    <source>
        <dbReference type="SAM" id="MobiDB-lite"/>
    </source>
</evidence>
<proteinExistence type="predicted"/>
<keyword evidence="4" id="KW-1185">Reference proteome</keyword>
<organism evidence="3 4">
    <name type="scientific">Scleromatobacter humisilvae</name>
    <dbReference type="NCBI Taxonomy" id="2897159"/>
    <lineage>
        <taxon>Bacteria</taxon>
        <taxon>Pseudomonadati</taxon>
        <taxon>Pseudomonadota</taxon>
        <taxon>Betaproteobacteria</taxon>
        <taxon>Burkholderiales</taxon>
        <taxon>Sphaerotilaceae</taxon>
        <taxon>Scleromatobacter</taxon>
    </lineage>
</organism>
<sequence length="185" mass="19931">MNGRETRAIGVMLAALFGATAAQAQDVHKCTVNGSVTYQSTPCPSGDVVLQAPPTPSEQEQRQARSDQYRQQFQAATGRIFRPVPVPPPPPPMVAGASTTTTIIVSQGPKRVIIRQVRTGAPTPAPKPLTNCEKLNQDNEEAQDRHTQLRAPSELASHDELLKKSEADIARIAQLASASHCNLKH</sequence>
<name>A0A9X1YN60_9BURK</name>
<feature type="region of interest" description="Disordered" evidence="1">
    <location>
        <begin position="45"/>
        <end position="65"/>
    </location>
</feature>
<dbReference type="RefSeq" id="WP_275680617.1">
    <property type="nucleotide sequence ID" value="NZ_JAJLJH010000001.1"/>
</dbReference>
<accession>A0A9X1YN60</accession>
<feature type="signal peptide" evidence="2">
    <location>
        <begin position="1"/>
        <end position="24"/>
    </location>
</feature>
<evidence type="ECO:0000256" key="2">
    <source>
        <dbReference type="SAM" id="SignalP"/>
    </source>
</evidence>
<dbReference type="EMBL" id="JAJLJH010000001">
    <property type="protein sequence ID" value="MCK9684591.1"/>
    <property type="molecule type" value="Genomic_DNA"/>
</dbReference>
<comment type="caution">
    <text evidence="3">The sequence shown here is derived from an EMBL/GenBank/DDBJ whole genome shotgun (WGS) entry which is preliminary data.</text>
</comment>
<evidence type="ECO:0000313" key="3">
    <source>
        <dbReference type="EMBL" id="MCK9684591.1"/>
    </source>
</evidence>
<dbReference type="AlphaFoldDB" id="A0A9X1YN60"/>
<keyword evidence="2" id="KW-0732">Signal</keyword>
<dbReference type="Proteomes" id="UP001139353">
    <property type="component" value="Unassembled WGS sequence"/>
</dbReference>
<protein>
    <submittedName>
        <fullName evidence="3">DUF4124 domain-containing protein</fullName>
    </submittedName>
</protein>
<reference evidence="3" key="1">
    <citation type="submission" date="2021-11" db="EMBL/GenBank/DDBJ databases">
        <title>BS-T2-15 a new species belonging to the Comamonadaceae family isolated from the soil of a French oak forest.</title>
        <authorList>
            <person name="Mieszkin S."/>
            <person name="Alain K."/>
        </authorList>
    </citation>
    <scope>NUCLEOTIDE SEQUENCE</scope>
    <source>
        <strain evidence="3">BS-T2-15</strain>
    </source>
</reference>
<evidence type="ECO:0000313" key="4">
    <source>
        <dbReference type="Proteomes" id="UP001139353"/>
    </source>
</evidence>
<feature type="chain" id="PRO_5040893788" evidence="2">
    <location>
        <begin position="25"/>
        <end position="185"/>
    </location>
</feature>
<gene>
    <name evidence="3" type="ORF">LPC04_02595</name>
</gene>